<keyword evidence="12" id="KW-1185">Reference proteome</keyword>
<dbReference type="HAMAP" id="MF_01924">
    <property type="entry name" value="A_A_dipeptidase"/>
    <property type="match status" value="1"/>
</dbReference>
<evidence type="ECO:0000256" key="1">
    <source>
        <dbReference type="ARBA" id="ARBA00001362"/>
    </source>
</evidence>
<keyword evidence="3 9" id="KW-0479">Metal-binding</keyword>
<proteinExistence type="inferred from homology"/>
<evidence type="ECO:0000256" key="4">
    <source>
        <dbReference type="ARBA" id="ARBA00022801"/>
    </source>
</evidence>
<keyword evidence="6 9" id="KW-0224">Dipeptidase</keyword>
<comment type="cofactor">
    <cofactor evidence="9">
        <name>Zn(2+)</name>
        <dbReference type="ChEBI" id="CHEBI:29105"/>
    </cofactor>
    <text evidence="9">Binds 1 zinc ion per subunit.</text>
</comment>
<comment type="catalytic activity">
    <reaction evidence="1 9 10">
        <text>D-alanyl-D-alanine + H2O = 2 D-alanine</text>
        <dbReference type="Rhea" id="RHEA:20661"/>
        <dbReference type="ChEBI" id="CHEBI:15377"/>
        <dbReference type="ChEBI" id="CHEBI:57416"/>
        <dbReference type="ChEBI" id="CHEBI:57822"/>
        <dbReference type="EC" id="3.4.13.22"/>
    </reaction>
</comment>
<keyword evidence="8 10" id="KW-0961">Cell wall biogenesis/degradation</keyword>
<sequence>MRTSAMPLVPVVHPAIDIDLRYASADNISGRPLYDHGQALLHRDAMAALVRAADLAAAQGLRLRVYDAWRPAAAQWRLWQVLPDPAYVADPRVGSMHTRGIAVDLTLADAGGRPLDMGTGFDEMSAASAHGCTTITPQAQRHRAWLAGLMALSGWVHLGSEWWHYNLPDAARYPLIDDGSQAPRFVDAPAA</sequence>
<evidence type="ECO:0000256" key="3">
    <source>
        <dbReference type="ARBA" id="ARBA00022723"/>
    </source>
</evidence>
<feature type="binding site" evidence="9">
    <location>
        <position position="104"/>
    </location>
    <ligand>
        <name>Zn(2+)</name>
        <dbReference type="ChEBI" id="CHEBI:29105"/>
        <note>catalytic</note>
    </ligand>
</feature>
<dbReference type="InterPro" id="IPR009045">
    <property type="entry name" value="Zn_M74/Hedgehog-like"/>
</dbReference>
<gene>
    <name evidence="9 11" type="primary">ddpX</name>
    <name evidence="11" type="ORF">AACH11_04745</name>
</gene>
<comment type="function">
    <text evidence="9 10">Catalyzes hydrolysis of the D-alanyl-D-alanine dipeptide.</text>
</comment>
<dbReference type="PANTHER" id="PTHR43126:SF1">
    <property type="entry name" value="D-ALANYL-D-ALANINE DIPEPTIDASE"/>
    <property type="match status" value="1"/>
</dbReference>
<dbReference type="RefSeq" id="WP_341373288.1">
    <property type="nucleotide sequence ID" value="NZ_JBBUTF010000004.1"/>
</dbReference>
<keyword evidence="7 9" id="KW-0482">Metalloprotease</keyword>
<evidence type="ECO:0000256" key="7">
    <source>
        <dbReference type="ARBA" id="ARBA00023049"/>
    </source>
</evidence>
<dbReference type="EC" id="3.4.13.22" evidence="9 10"/>
<evidence type="ECO:0000256" key="8">
    <source>
        <dbReference type="ARBA" id="ARBA00023316"/>
    </source>
</evidence>
<evidence type="ECO:0000256" key="2">
    <source>
        <dbReference type="ARBA" id="ARBA00022670"/>
    </source>
</evidence>
<dbReference type="PIRSF" id="PIRSF026671">
    <property type="entry name" value="AA_dipeptidase"/>
    <property type="match status" value="1"/>
</dbReference>
<dbReference type="EMBL" id="JBBUTF010000004">
    <property type="protein sequence ID" value="MEK8025270.1"/>
    <property type="molecule type" value="Genomic_DNA"/>
</dbReference>
<dbReference type="CDD" id="cd14840">
    <property type="entry name" value="D-Ala-D-Ala_dipeptidase_Aad"/>
    <property type="match status" value="1"/>
</dbReference>
<dbReference type="PANTHER" id="PTHR43126">
    <property type="entry name" value="D-ALANYL-D-ALANINE DIPEPTIDASE"/>
    <property type="match status" value="1"/>
</dbReference>
<evidence type="ECO:0000256" key="6">
    <source>
        <dbReference type="ARBA" id="ARBA00022997"/>
    </source>
</evidence>
<evidence type="ECO:0000313" key="12">
    <source>
        <dbReference type="Proteomes" id="UP001368500"/>
    </source>
</evidence>
<dbReference type="SUPFAM" id="SSF55166">
    <property type="entry name" value="Hedgehog/DD-peptidase"/>
    <property type="match status" value="1"/>
</dbReference>
<feature type="site" description="Transition state stabilizer" evidence="9">
    <location>
        <position position="70"/>
    </location>
</feature>
<evidence type="ECO:0000256" key="10">
    <source>
        <dbReference type="PIRNR" id="PIRNR026671"/>
    </source>
</evidence>
<keyword evidence="4 9" id="KW-0378">Hydrolase</keyword>
<dbReference type="Proteomes" id="UP001368500">
    <property type="component" value="Unassembled WGS sequence"/>
</dbReference>
<feature type="binding site" evidence="9">
    <location>
        <position position="97"/>
    </location>
    <ligand>
        <name>Zn(2+)</name>
        <dbReference type="ChEBI" id="CHEBI:29105"/>
        <note>catalytic</note>
    </ligand>
</feature>
<dbReference type="Pfam" id="PF01427">
    <property type="entry name" value="Peptidase_M15"/>
    <property type="match status" value="1"/>
</dbReference>
<reference evidence="11 12" key="1">
    <citation type="submission" date="2024-04" db="EMBL/GenBank/DDBJ databases">
        <title>Novel species of the genus Ideonella isolated from streams.</title>
        <authorList>
            <person name="Lu H."/>
        </authorList>
    </citation>
    <scope>NUCLEOTIDE SEQUENCE [LARGE SCALE GENOMIC DNA]</scope>
    <source>
        <strain evidence="11 12">BYS139W</strain>
    </source>
</reference>
<name>A0ABU9B5X0_9BURK</name>
<protein>
    <recommendedName>
        <fullName evidence="9 10">D-alanyl-D-alanine dipeptidase</fullName>
        <shortName evidence="9 10">D-Ala-D-Ala dipeptidase</shortName>
        <ecNumber evidence="9 10">3.4.13.22</ecNumber>
    </recommendedName>
</protein>
<comment type="similarity">
    <text evidence="9 10">Belongs to the peptidase M15D family.</text>
</comment>
<keyword evidence="5 9" id="KW-0862">Zinc</keyword>
<organism evidence="11 12">
    <name type="scientific">Pseudaquabacterium rugosum</name>
    <dbReference type="NCBI Taxonomy" id="2984194"/>
    <lineage>
        <taxon>Bacteria</taxon>
        <taxon>Pseudomonadati</taxon>
        <taxon>Pseudomonadota</taxon>
        <taxon>Betaproteobacteria</taxon>
        <taxon>Burkholderiales</taxon>
        <taxon>Sphaerotilaceae</taxon>
        <taxon>Pseudaquabacterium</taxon>
    </lineage>
</organism>
<feature type="binding site" evidence="9">
    <location>
        <position position="164"/>
    </location>
    <ligand>
        <name>Zn(2+)</name>
        <dbReference type="ChEBI" id="CHEBI:29105"/>
        <note>catalytic</note>
    </ligand>
</feature>
<evidence type="ECO:0000256" key="5">
    <source>
        <dbReference type="ARBA" id="ARBA00022833"/>
    </source>
</evidence>
<comment type="caution">
    <text evidence="11">The sequence shown here is derived from an EMBL/GenBank/DDBJ whole genome shotgun (WGS) entry which is preliminary data.</text>
</comment>
<evidence type="ECO:0000313" key="11">
    <source>
        <dbReference type="EMBL" id="MEK8025270.1"/>
    </source>
</evidence>
<dbReference type="Gene3D" id="3.30.1380.10">
    <property type="match status" value="1"/>
</dbReference>
<dbReference type="InterPro" id="IPR000755">
    <property type="entry name" value="A_A_dipeptidase"/>
</dbReference>
<keyword evidence="2 9" id="KW-0645">Protease</keyword>
<dbReference type="NCBIfam" id="NF007557">
    <property type="entry name" value="PRK10178.1"/>
    <property type="match status" value="1"/>
</dbReference>
<accession>A0ABU9B5X0</accession>
<dbReference type="GO" id="GO:0160237">
    <property type="term" value="F:D-Ala-D-Ala dipeptidase activity"/>
    <property type="evidence" value="ECO:0007669"/>
    <property type="project" value="UniProtKB-EC"/>
</dbReference>
<feature type="active site" description="Proton donor/acceptor" evidence="9">
    <location>
        <position position="161"/>
    </location>
</feature>
<evidence type="ECO:0000256" key="9">
    <source>
        <dbReference type="HAMAP-Rule" id="MF_01924"/>
    </source>
</evidence>